<dbReference type="NCBIfam" id="TIGR01212">
    <property type="entry name" value="TIGR01212 family radical SAM protein"/>
    <property type="match status" value="1"/>
</dbReference>
<dbReference type="SUPFAM" id="SSF102114">
    <property type="entry name" value="Radical SAM enzymes"/>
    <property type="match status" value="1"/>
</dbReference>
<feature type="domain" description="Radical SAM core" evidence="7">
    <location>
        <begin position="19"/>
        <end position="260"/>
    </location>
</feature>
<evidence type="ECO:0000256" key="6">
    <source>
        <dbReference type="ARBA" id="ARBA00023014"/>
    </source>
</evidence>
<dbReference type="SFLD" id="SFLDG01086">
    <property type="entry name" value="elongater_protein-like"/>
    <property type="match status" value="1"/>
</dbReference>
<dbReference type="SFLD" id="SFLDG01091">
    <property type="entry name" value="uncharacterized_CHP01210-like"/>
    <property type="match status" value="1"/>
</dbReference>
<name>A0A4R2RNU3_9FIRM</name>
<dbReference type="SMART" id="SM00729">
    <property type="entry name" value="Elp3"/>
    <property type="match status" value="1"/>
</dbReference>
<dbReference type="InterPro" id="IPR023404">
    <property type="entry name" value="rSAM_horseshoe"/>
</dbReference>
<dbReference type="InterPro" id="IPR005911">
    <property type="entry name" value="YhcC-like"/>
</dbReference>
<dbReference type="AlphaFoldDB" id="A0A4R2RNU3"/>
<dbReference type="Pfam" id="PF04055">
    <property type="entry name" value="Radical_SAM"/>
    <property type="match status" value="1"/>
</dbReference>
<dbReference type="InterPro" id="IPR006638">
    <property type="entry name" value="Elp3/MiaA/NifB-like_rSAM"/>
</dbReference>
<dbReference type="EMBL" id="SLXT01000010">
    <property type="protein sequence ID" value="TCP64369.1"/>
    <property type="molecule type" value="Genomic_DNA"/>
</dbReference>
<accession>A0A4R2RNU3</accession>
<dbReference type="PANTHER" id="PTHR11135">
    <property type="entry name" value="HISTONE ACETYLTRANSFERASE-RELATED"/>
    <property type="match status" value="1"/>
</dbReference>
<dbReference type="GO" id="GO:0003824">
    <property type="term" value="F:catalytic activity"/>
    <property type="evidence" value="ECO:0007669"/>
    <property type="project" value="InterPro"/>
</dbReference>
<dbReference type="InterPro" id="IPR007197">
    <property type="entry name" value="rSAM"/>
</dbReference>
<dbReference type="InterPro" id="IPR058240">
    <property type="entry name" value="rSAM_sf"/>
</dbReference>
<sequence length="307" mass="33839">MNQWGDKRYHSWNDHLRKHFGQKVVKVSLNAGLTCPNRDGTVGTGGCIFCCPQGSGACAGDPAESIRRQFAQIGAKLKSKWSTNLHIAYFQAFSNTYGDVDYLKGLYEEALAQPGVVGLAIATRPDCLPPDVLDLLAALNERTYLWVELGLQSAHDRTLAVINRGHDRACFEQALANLQARGIRTCAHMILGLPGESATEMMATGQYLAQAGIQGIKLHALHIMRDTRLAAMYRAQPWPLLTCDAYVDLVVRILAILPPDIVIQRLTGDAPRDLLVAPEWITRKWGVLQGIDQRLAALDTWQGKEAK</sequence>
<evidence type="ECO:0000256" key="4">
    <source>
        <dbReference type="ARBA" id="ARBA00022723"/>
    </source>
</evidence>
<evidence type="ECO:0000256" key="1">
    <source>
        <dbReference type="ARBA" id="ARBA00001966"/>
    </source>
</evidence>
<comment type="cofactor">
    <cofactor evidence="1">
        <name>[4Fe-4S] cluster</name>
        <dbReference type="ChEBI" id="CHEBI:49883"/>
    </cofactor>
</comment>
<dbReference type="PROSITE" id="PS51918">
    <property type="entry name" value="RADICAL_SAM"/>
    <property type="match status" value="1"/>
</dbReference>
<dbReference type="SFLD" id="SFLDS00029">
    <property type="entry name" value="Radical_SAM"/>
    <property type="match status" value="1"/>
</dbReference>
<keyword evidence="6" id="KW-0411">Iron-sulfur</keyword>
<reference evidence="8 9" key="1">
    <citation type="submission" date="2019-03" db="EMBL/GenBank/DDBJ databases">
        <title>Genomic Encyclopedia of Type Strains, Phase IV (KMG-IV): sequencing the most valuable type-strain genomes for metagenomic binning, comparative biology and taxonomic classification.</title>
        <authorList>
            <person name="Goeker M."/>
        </authorList>
    </citation>
    <scope>NUCLEOTIDE SEQUENCE [LARGE SCALE GENOMIC DNA]</scope>
    <source>
        <strain evidence="8 9">DSM 11170</strain>
    </source>
</reference>
<dbReference type="RefSeq" id="WP_131919105.1">
    <property type="nucleotide sequence ID" value="NZ_JAOQNU010000010.1"/>
</dbReference>
<dbReference type="PANTHER" id="PTHR11135:SF1">
    <property type="entry name" value="PROTEIN YHCC"/>
    <property type="match status" value="1"/>
</dbReference>
<keyword evidence="3" id="KW-0949">S-adenosyl-L-methionine</keyword>
<dbReference type="InterPro" id="IPR039661">
    <property type="entry name" value="ELP3"/>
</dbReference>
<evidence type="ECO:0000256" key="2">
    <source>
        <dbReference type="ARBA" id="ARBA00022485"/>
    </source>
</evidence>
<keyword evidence="9" id="KW-1185">Reference proteome</keyword>
<organism evidence="8 9">
    <name type="scientific">Heliophilum fasciatum</name>
    <dbReference type="NCBI Taxonomy" id="35700"/>
    <lineage>
        <taxon>Bacteria</taxon>
        <taxon>Bacillati</taxon>
        <taxon>Bacillota</taxon>
        <taxon>Clostridia</taxon>
        <taxon>Eubacteriales</taxon>
        <taxon>Heliobacteriaceae</taxon>
        <taxon>Heliophilum</taxon>
    </lineage>
</organism>
<dbReference type="Proteomes" id="UP000294813">
    <property type="component" value="Unassembled WGS sequence"/>
</dbReference>
<dbReference type="Pfam" id="PF16199">
    <property type="entry name" value="Radical_SAM_C"/>
    <property type="match status" value="1"/>
</dbReference>
<proteinExistence type="predicted"/>
<evidence type="ECO:0000256" key="3">
    <source>
        <dbReference type="ARBA" id="ARBA00022691"/>
    </source>
</evidence>
<dbReference type="GO" id="GO:0046872">
    <property type="term" value="F:metal ion binding"/>
    <property type="evidence" value="ECO:0007669"/>
    <property type="project" value="UniProtKB-KW"/>
</dbReference>
<evidence type="ECO:0000256" key="5">
    <source>
        <dbReference type="ARBA" id="ARBA00023004"/>
    </source>
</evidence>
<evidence type="ECO:0000313" key="9">
    <source>
        <dbReference type="Proteomes" id="UP000294813"/>
    </source>
</evidence>
<keyword evidence="4" id="KW-0479">Metal-binding</keyword>
<dbReference type="OrthoDB" id="9801689at2"/>
<protein>
    <recommendedName>
        <fullName evidence="7">Radical SAM core domain-containing protein</fullName>
    </recommendedName>
</protein>
<dbReference type="GO" id="GO:0051539">
    <property type="term" value="F:4 iron, 4 sulfur cluster binding"/>
    <property type="evidence" value="ECO:0007669"/>
    <property type="project" value="UniProtKB-KW"/>
</dbReference>
<keyword evidence="5" id="KW-0408">Iron</keyword>
<dbReference type="InterPro" id="IPR032432">
    <property type="entry name" value="Radical_SAM_C"/>
</dbReference>
<evidence type="ECO:0000259" key="7">
    <source>
        <dbReference type="PROSITE" id="PS51918"/>
    </source>
</evidence>
<gene>
    <name evidence="8" type="ORF">EDD73_11068</name>
</gene>
<dbReference type="Gene3D" id="3.80.30.20">
    <property type="entry name" value="tm_1862 like domain"/>
    <property type="match status" value="1"/>
</dbReference>
<comment type="caution">
    <text evidence="8">The sequence shown here is derived from an EMBL/GenBank/DDBJ whole genome shotgun (WGS) entry which is preliminary data.</text>
</comment>
<keyword evidence="2" id="KW-0004">4Fe-4S</keyword>
<evidence type="ECO:0000313" key="8">
    <source>
        <dbReference type="EMBL" id="TCP64369.1"/>
    </source>
</evidence>